<sequence>MVWKSQTQYRKQKEEEMTDRRRDEDMRKAFADENIEHLPNVSSKTKKQSVLEDIHKENLRKREERQNEIEKINKIREKKQREKEDWKRKFNHRTKKGQIPLGPRINYLYKKIQELKKNN</sequence>
<evidence type="ECO:0000256" key="3">
    <source>
        <dbReference type="SAM" id="MobiDB-lite"/>
    </source>
</evidence>
<reference evidence="4" key="1">
    <citation type="submission" date="2011-03" db="EMBL/GenBank/DDBJ databases">
        <title>The Genome Sequence of Nematocida sp1 strain ERTm2.</title>
        <authorList>
            <consortium name="The Broad Institute Genome Sequencing Platform"/>
            <consortium name="The Broad Institute Genome Sequencing Center for Infectious Disease"/>
            <person name="Cuomo C."/>
            <person name="Troemel E."/>
            <person name="Young S.K."/>
            <person name="Zeng Q."/>
            <person name="Gargeya S."/>
            <person name="Fitzgerald M."/>
            <person name="Haas B."/>
            <person name="Abouelleil A."/>
            <person name="Alvarado L."/>
            <person name="Arachchi H.M."/>
            <person name="Berlin A."/>
            <person name="Brown A."/>
            <person name="Chapman S.B."/>
            <person name="Chen Z."/>
            <person name="Dunbar C."/>
            <person name="Freedman E."/>
            <person name="Gearin G."/>
            <person name="Gellesch M."/>
            <person name="Goldberg J."/>
            <person name="Griggs A."/>
            <person name="Gujja S."/>
            <person name="Heilman E.R."/>
            <person name="Heiman D."/>
            <person name="Howarth C."/>
            <person name="Larson L."/>
            <person name="Lui A."/>
            <person name="MacDonald P.J.P."/>
            <person name="Mehta T."/>
            <person name="Montmayeur A."/>
            <person name="Murphy C."/>
            <person name="Neiman D."/>
            <person name="Pearson M."/>
            <person name="Priest M."/>
            <person name="Roberts A."/>
            <person name="Saif S."/>
            <person name="Shea T."/>
            <person name="Shenoy N."/>
            <person name="Sisk P."/>
            <person name="Stolte C."/>
            <person name="Sykes S."/>
            <person name="White J."/>
            <person name="Yandava C."/>
            <person name="Wortman J."/>
            <person name="Nusbaum C."/>
            <person name="Birren B."/>
        </authorList>
    </citation>
    <scope>NUCLEOTIDE SEQUENCE</scope>
    <source>
        <strain evidence="4">ERTm2</strain>
    </source>
</reference>
<gene>
    <name evidence="4" type="ORF">NERG_02554</name>
</gene>
<dbReference type="HOGENOM" id="CLU_2062097_0_0_1"/>
<feature type="compositionally biased region" description="Basic and acidic residues" evidence="3">
    <location>
        <begin position="11"/>
        <end position="23"/>
    </location>
</feature>
<evidence type="ECO:0000256" key="1">
    <source>
        <dbReference type="ARBA" id="ARBA00006800"/>
    </source>
</evidence>
<feature type="compositionally biased region" description="Basic and acidic residues" evidence="3">
    <location>
        <begin position="71"/>
        <end position="88"/>
    </location>
</feature>
<dbReference type="InterPro" id="IPR013730">
    <property type="entry name" value="Fyv7/TAP26"/>
</dbReference>
<name>H8ZG33_NEMA1</name>
<dbReference type="Pfam" id="PF08524">
    <property type="entry name" value="rRNA_processing"/>
    <property type="match status" value="1"/>
</dbReference>
<evidence type="ECO:0000313" key="4">
    <source>
        <dbReference type="EMBL" id="EHY64383.1"/>
    </source>
</evidence>
<feature type="region of interest" description="Disordered" evidence="3">
    <location>
        <begin position="1"/>
        <end position="23"/>
    </location>
</feature>
<accession>H8ZG33</accession>
<dbReference type="AlphaFoldDB" id="H8ZG33"/>
<feature type="region of interest" description="Disordered" evidence="3">
    <location>
        <begin position="71"/>
        <end position="100"/>
    </location>
</feature>
<organism evidence="4">
    <name type="scientific">Nematocida ausubeli (strain ATCC PRA-371 / ERTm2)</name>
    <name type="common">Nematode killer fungus</name>
    <dbReference type="NCBI Taxonomy" id="1913371"/>
    <lineage>
        <taxon>Eukaryota</taxon>
        <taxon>Fungi</taxon>
        <taxon>Fungi incertae sedis</taxon>
        <taxon>Microsporidia</taxon>
        <taxon>Nematocida</taxon>
    </lineage>
</organism>
<evidence type="ECO:0000256" key="2">
    <source>
        <dbReference type="ARBA" id="ARBA00018780"/>
    </source>
</evidence>
<protein>
    <recommendedName>
        <fullName evidence="2">rRNA-processing protein FYV7</fullName>
    </recommendedName>
</protein>
<proteinExistence type="inferred from homology"/>
<dbReference type="Proteomes" id="UP000005622">
    <property type="component" value="Unassembled WGS sequence"/>
</dbReference>
<comment type="similarity">
    <text evidence="1">Belongs to the FYV7 family.</text>
</comment>
<dbReference type="EMBL" id="JH604643">
    <property type="protein sequence ID" value="EHY64383.1"/>
    <property type="molecule type" value="Genomic_DNA"/>
</dbReference>